<name>A0AAV9J9T7_9PEZI</name>
<keyword evidence="5" id="KW-1185">Reference proteome</keyword>
<comment type="caution">
    <text evidence="4">The sequence shown here is derived from an EMBL/GenBank/DDBJ whole genome shotgun (WGS) entry which is preliminary data.</text>
</comment>
<dbReference type="InterPro" id="IPR035969">
    <property type="entry name" value="Rab-GAP_TBC_sf"/>
</dbReference>
<dbReference type="PANTHER" id="PTHR20913:SF7">
    <property type="entry name" value="RE60063P"/>
    <property type="match status" value="1"/>
</dbReference>
<evidence type="ECO:0000313" key="4">
    <source>
        <dbReference type="EMBL" id="KAK4541682.1"/>
    </source>
</evidence>
<dbReference type="FunFam" id="1.10.472.80:FF:000060">
    <property type="entry name" value="TBC domain protein, putative"/>
    <property type="match status" value="1"/>
</dbReference>
<dbReference type="SMART" id="SM00164">
    <property type="entry name" value="TBC"/>
    <property type="match status" value="1"/>
</dbReference>
<keyword evidence="2" id="KW-0812">Transmembrane</keyword>
<dbReference type="InterPro" id="IPR045913">
    <property type="entry name" value="TBC20/Gyp8-like"/>
</dbReference>
<feature type="transmembrane region" description="Helical" evidence="2">
    <location>
        <begin position="373"/>
        <end position="391"/>
    </location>
</feature>
<dbReference type="Proteomes" id="UP001324427">
    <property type="component" value="Unassembled WGS sequence"/>
</dbReference>
<dbReference type="GO" id="GO:0005096">
    <property type="term" value="F:GTPase activator activity"/>
    <property type="evidence" value="ECO:0007669"/>
    <property type="project" value="UniProtKB-KW"/>
</dbReference>
<keyword evidence="1" id="KW-0343">GTPase activation</keyword>
<dbReference type="EMBL" id="JAVFHQ010000050">
    <property type="protein sequence ID" value="KAK4541682.1"/>
    <property type="molecule type" value="Genomic_DNA"/>
</dbReference>
<evidence type="ECO:0000256" key="1">
    <source>
        <dbReference type="ARBA" id="ARBA00022468"/>
    </source>
</evidence>
<dbReference type="FunFam" id="1.10.8.1310:FF:000001">
    <property type="entry name" value="TBC1 domain family, member 20"/>
    <property type="match status" value="1"/>
</dbReference>
<dbReference type="InterPro" id="IPR000195">
    <property type="entry name" value="Rab-GAP-TBC_dom"/>
</dbReference>
<dbReference type="GO" id="GO:0006888">
    <property type="term" value="P:endoplasmic reticulum to Golgi vesicle-mediated transport"/>
    <property type="evidence" value="ECO:0007669"/>
    <property type="project" value="TreeGrafter"/>
</dbReference>
<sequence>MGRQDFLPPLTASWRLEPLSPAEKDKVHRILRACRDRDLDELRGLGTTEGGLIEDEVRRTAWPILLGSDQDQHATNTEWSSLPGHRDEHQVELDVNRSFVYYPEDETEERRNDRKHELSGVIIGTLRQHPILHYFQGYHDIVQVLLLVLGANTAALAVPRLSLLRIRDFMLPTMSGTEPHLDLIKAILYTVDPVLASQLSRTQPFFALSATLTLYAHDIEAYGDIARLYDFLLASEAAMSLYLFAVIVMSRKEELLELEADEPEMLLVVLSKLPKPLDLESLIRYTSEIFTRYPPESLSQPPMGSWSLSSRAWSRVSGDSVLKTTHGDPHKLAKQSLTDGELMFDRHAAEIKRAEVWKRQVLQTRRLAKRCQWPATYTAAAVIIAVMALLLRRSIFQPTITA</sequence>
<gene>
    <name evidence="4" type="ORF">LTR36_007826</name>
</gene>
<accession>A0AAV9J9T7</accession>
<evidence type="ECO:0000313" key="5">
    <source>
        <dbReference type="Proteomes" id="UP001324427"/>
    </source>
</evidence>
<keyword evidence="2" id="KW-1133">Transmembrane helix</keyword>
<dbReference type="PROSITE" id="PS50086">
    <property type="entry name" value="TBC_RABGAP"/>
    <property type="match status" value="1"/>
</dbReference>
<organism evidence="4 5">
    <name type="scientific">Oleoguttula mirabilis</name>
    <dbReference type="NCBI Taxonomy" id="1507867"/>
    <lineage>
        <taxon>Eukaryota</taxon>
        <taxon>Fungi</taxon>
        <taxon>Dikarya</taxon>
        <taxon>Ascomycota</taxon>
        <taxon>Pezizomycotina</taxon>
        <taxon>Dothideomycetes</taxon>
        <taxon>Dothideomycetidae</taxon>
        <taxon>Mycosphaerellales</taxon>
        <taxon>Teratosphaeriaceae</taxon>
        <taxon>Oleoguttula</taxon>
    </lineage>
</organism>
<dbReference type="GO" id="GO:0005789">
    <property type="term" value="C:endoplasmic reticulum membrane"/>
    <property type="evidence" value="ECO:0007669"/>
    <property type="project" value="TreeGrafter"/>
</dbReference>
<reference evidence="4 5" key="1">
    <citation type="submission" date="2021-11" db="EMBL/GenBank/DDBJ databases">
        <title>Black yeast isolated from Biological Soil Crust.</title>
        <authorList>
            <person name="Kurbessoian T."/>
        </authorList>
    </citation>
    <scope>NUCLEOTIDE SEQUENCE [LARGE SCALE GENOMIC DNA]</scope>
    <source>
        <strain evidence="4 5">CCFEE 5522</strain>
    </source>
</reference>
<dbReference type="AlphaFoldDB" id="A0AAV9J9T7"/>
<evidence type="ECO:0000259" key="3">
    <source>
        <dbReference type="PROSITE" id="PS50086"/>
    </source>
</evidence>
<dbReference type="Gene3D" id="1.10.472.80">
    <property type="entry name" value="Ypt/Rab-GAP domain of gyp1p, domain 3"/>
    <property type="match status" value="1"/>
</dbReference>
<evidence type="ECO:0000256" key="2">
    <source>
        <dbReference type="SAM" id="Phobius"/>
    </source>
</evidence>
<dbReference type="Pfam" id="PF00566">
    <property type="entry name" value="RabGAP-TBC"/>
    <property type="match status" value="1"/>
</dbReference>
<dbReference type="SUPFAM" id="SSF47923">
    <property type="entry name" value="Ypt/Rab-GAP domain of gyp1p"/>
    <property type="match status" value="2"/>
</dbReference>
<protein>
    <recommendedName>
        <fullName evidence="3">Rab-GAP TBC domain-containing protein</fullName>
    </recommendedName>
</protein>
<dbReference type="PANTHER" id="PTHR20913">
    <property type="entry name" value="TBC1 DOMAIN FAMILY MEMBER 20/GTPASE"/>
    <property type="match status" value="1"/>
</dbReference>
<feature type="domain" description="Rab-GAP TBC" evidence="3">
    <location>
        <begin position="52"/>
        <end position="236"/>
    </location>
</feature>
<keyword evidence="2" id="KW-0472">Membrane</keyword>
<proteinExistence type="predicted"/>
<dbReference type="Gene3D" id="1.10.8.1310">
    <property type="match status" value="1"/>
</dbReference>